<proteinExistence type="predicted"/>
<evidence type="ECO:0000313" key="4">
    <source>
        <dbReference type="Proteomes" id="UP000585681"/>
    </source>
</evidence>
<gene>
    <name evidence="3" type="ORF">GGR17_000911</name>
</gene>
<keyword evidence="4" id="KW-1185">Reference proteome</keyword>
<name>A0A840C7R3_9RHOB</name>
<feature type="chain" id="PRO_5033004199" description="EF-hand domain-containing protein" evidence="1">
    <location>
        <begin position="20"/>
        <end position="141"/>
    </location>
</feature>
<dbReference type="Pfam" id="PF13202">
    <property type="entry name" value="EF-hand_5"/>
    <property type="match status" value="2"/>
</dbReference>
<dbReference type="Proteomes" id="UP000585681">
    <property type="component" value="Unassembled WGS sequence"/>
</dbReference>
<dbReference type="Gene3D" id="1.10.238.10">
    <property type="entry name" value="EF-hand"/>
    <property type="match status" value="2"/>
</dbReference>
<dbReference type="PROSITE" id="PS00018">
    <property type="entry name" value="EF_HAND_1"/>
    <property type="match status" value="2"/>
</dbReference>
<dbReference type="InterPro" id="IPR002048">
    <property type="entry name" value="EF_hand_dom"/>
</dbReference>
<evidence type="ECO:0000256" key="1">
    <source>
        <dbReference type="SAM" id="SignalP"/>
    </source>
</evidence>
<evidence type="ECO:0000313" key="3">
    <source>
        <dbReference type="EMBL" id="MBB4021120.1"/>
    </source>
</evidence>
<reference evidence="3" key="1">
    <citation type="submission" date="2020-08" db="EMBL/GenBank/DDBJ databases">
        <title>Genomic Encyclopedia of Type Strains, Phase IV (KMG-IV): sequencing the most valuable type-strain genomes for metagenomic binning, comparative biology and taxonomic classification.</title>
        <authorList>
            <person name="Goeker M."/>
        </authorList>
    </citation>
    <scope>NUCLEOTIDE SEQUENCE [LARGE SCALE GENOMIC DNA]</scope>
    <source>
        <strain evidence="3">DSM 105040</strain>
    </source>
</reference>
<feature type="domain" description="EF-hand" evidence="2">
    <location>
        <begin position="43"/>
        <end position="78"/>
    </location>
</feature>
<sequence length="141" mass="14992">MQTLLGAAMLVCGATLALAQGVPGLHFIENWDLDGDGKVTLAEAQERRGDVFTTFDADEDGALSAEEYVFFDEARANDMGAGPGNRTLQRAEAGMALSFNDTDGDGRVSREEFLANTAGWIARIDTNQDGVVTTGDFSPRG</sequence>
<dbReference type="GO" id="GO:0005509">
    <property type="term" value="F:calcium ion binding"/>
    <property type="evidence" value="ECO:0007669"/>
    <property type="project" value="InterPro"/>
</dbReference>
<dbReference type="AlphaFoldDB" id="A0A840C7R3"/>
<keyword evidence="1" id="KW-0732">Signal</keyword>
<organism evidence="3 4">
    <name type="scientific">Actibacterium naphthalenivorans</name>
    <dbReference type="NCBI Taxonomy" id="1614693"/>
    <lineage>
        <taxon>Bacteria</taxon>
        <taxon>Pseudomonadati</taxon>
        <taxon>Pseudomonadota</taxon>
        <taxon>Alphaproteobacteria</taxon>
        <taxon>Rhodobacterales</taxon>
        <taxon>Roseobacteraceae</taxon>
        <taxon>Actibacterium</taxon>
    </lineage>
</organism>
<protein>
    <recommendedName>
        <fullName evidence="2">EF-hand domain-containing protein</fullName>
    </recommendedName>
</protein>
<accession>A0A840C7R3</accession>
<dbReference type="InterPro" id="IPR018247">
    <property type="entry name" value="EF_Hand_1_Ca_BS"/>
</dbReference>
<dbReference type="RefSeq" id="WP_054540299.1">
    <property type="nucleotide sequence ID" value="NZ_JACIEQ010000001.1"/>
</dbReference>
<dbReference type="InterPro" id="IPR011992">
    <property type="entry name" value="EF-hand-dom_pair"/>
</dbReference>
<dbReference type="PROSITE" id="PS50222">
    <property type="entry name" value="EF_HAND_2"/>
    <property type="match status" value="1"/>
</dbReference>
<evidence type="ECO:0000259" key="2">
    <source>
        <dbReference type="PROSITE" id="PS50222"/>
    </source>
</evidence>
<feature type="signal peptide" evidence="1">
    <location>
        <begin position="1"/>
        <end position="19"/>
    </location>
</feature>
<dbReference type="SUPFAM" id="SSF47473">
    <property type="entry name" value="EF-hand"/>
    <property type="match status" value="1"/>
</dbReference>
<comment type="caution">
    <text evidence="3">The sequence shown here is derived from an EMBL/GenBank/DDBJ whole genome shotgun (WGS) entry which is preliminary data.</text>
</comment>
<dbReference type="EMBL" id="JACIEQ010000001">
    <property type="protein sequence ID" value="MBB4021120.1"/>
    <property type="molecule type" value="Genomic_DNA"/>
</dbReference>